<dbReference type="RefSeq" id="WP_152193578.1">
    <property type="nucleotide sequence ID" value="NZ_VUKD01000001.1"/>
</dbReference>
<evidence type="ECO:0000256" key="3">
    <source>
        <dbReference type="SAM" id="MobiDB-lite"/>
    </source>
</evidence>
<organism evidence="4 5">
    <name type="scientific">Georgenia subflava</name>
    <dbReference type="NCBI Taxonomy" id="1622177"/>
    <lineage>
        <taxon>Bacteria</taxon>
        <taxon>Bacillati</taxon>
        <taxon>Actinomycetota</taxon>
        <taxon>Actinomycetes</taxon>
        <taxon>Micrococcales</taxon>
        <taxon>Bogoriellaceae</taxon>
        <taxon>Georgenia</taxon>
    </lineage>
</organism>
<keyword evidence="5" id="KW-1185">Reference proteome</keyword>
<evidence type="ECO:0000313" key="4">
    <source>
        <dbReference type="EMBL" id="MPV38997.1"/>
    </source>
</evidence>
<feature type="region of interest" description="Disordered" evidence="3">
    <location>
        <begin position="1"/>
        <end position="21"/>
    </location>
</feature>
<dbReference type="AlphaFoldDB" id="A0A6N7EQ25"/>
<dbReference type="OrthoDB" id="9785233at2"/>
<feature type="compositionally biased region" description="Low complexity" evidence="3">
    <location>
        <begin position="164"/>
        <end position="177"/>
    </location>
</feature>
<protein>
    <submittedName>
        <fullName evidence="4">Flagellar hook capping protein</fullName>
    </submittedName>
</protein>
<keyword evidence="4" id="KW-0969">Cilium</keyword>
<accession>A0A6N7EQ25</accession>
<feature type="compositionally biased region" description="Low complexity" evidence="3">
    <location>
        <begin position="10"/>
        <end position="21"/>
    </location>
</feature>
<feature type="compositionally biased region" description="Low complexity" evidence="3">
    <location>
        <begin position="134"/>
        <end position="144"/>
    </location>
</feature>
<keyword evidence="2" id="KW-1005">Bacterial flagellum biogenesis</keyword>
<name>A0A6N7EQ25_9MICO</name>
<comment type="similarity">
    <text evidence="1">Belongs to the FlgD family.</text>
</comment>
<sequence length="177" mass="17786">MTVNPVSGLTAQYTAPPATEAPTQTLDKDAFLQLLVASLKYQDPSEPLSTSELMAQTTQLATMEQLTEMTQLSQQTFALQQRGSAAGLVGQQVAYFDGEKIVSGTVDAVDLSGEVPVLVVGGVGVPLDAISAIAGAPTGGAPTDPGDDASPETDPDGADDGPADPDAGAGTADSPIA</sequence>
<feature type="compositionally biased region" description="Acidic residues" evidence="3">
    <location>
        <begin position="145"/>
        <end position="163"/>
    </location>
</feature>
<evidence type="ECO:0000256" key="2">
    <source>
        <dbReference type="ARBA" id="ARBA00022795"/>
    </source>
</evidence>
<dbReference type="GO" id="GO:0044781">
    <property type="term" value="P:bacterial-type flagellum organization"/>
    <property type="evidence" value="ECO:0007669"/>
    <property type="project" value="UniProtKB-KW"/>
</dbReference>
<keyword evidence="4" id="KW-0282">Flagellum</keyword>
<proteinExistence type="inferred from homology"/>
<dbReference type="EMBL" id="WHPC01000139">
    <property type="protein sequence ID" value="MPV38997.1"/>
    <property type="molecule type" value="Genomic_DNA"/>
</dbReference>
<reference evidence="4 5" key="1">
    <citation type="submission" date="2019-10" db="EMBL/GenBank/DDBJ databases">
        <title>Georgenia wutianyii sp. nov. and Georgenia yuyongxinii sp. nov. isolated from plateau pika (Ochotona curzoniae) in the Qinghai-Tibet plateau of China.</title>
        <authorList>
            <person name="Tian Z."/>
        </authorList>
    </citation>
    <scope>NUCLEOTIDE SEQUENCE [LARGE SCALE GENOMIC DNA]</scope>
    <source>
        <strain evidence="4 5">JCM 19765</strain>
    </source>
</reference>
<dbReference type="Pfam" id="PF03963">
    <property type="entry name" value="FlgD"/>
    <property type="match status" value="1"/>
</dbReference>
<evidence type="ECO:0000256" key="1">
    <source>
        <dbReference type="ARBA" id="ARBA00010577"/>
    </source>
</evidence>
<feature type="region of interest" description="Disordered" evidence="3">
    <location>
        <begin position="134"/>
        <end position="177"/>
    </location>
</feature>
<gene>
    <name evidence="4" type="ORF">GB881_18505</name>
</gene>
<evidence type="ECO:0000313" key="5">
    <source>
        <dbReference type="Proteomes" id="UP000437709"/>
    </source>
</evidence>
<dbReference type="Proteomes" id="UP000437709">
    <property type="component" value="Unassembled WGS sequence"/>
</dbReference>
<comment type="caution">
    <text evidence="4">The sequence shown here is derived from an EMBL/GenBank/DDBJ whole genome shotgun (WGS) entry which is preliminary data.</text>
</comment>
<dbReference type="InterPro" id="IPR005648">
    <property type="entry name" value="FlgD"/>
</dbReference>
<keyword evidence="4" id="KW-0966">Cell projection</keyword>